<evidence type="ECO:0000256" key="6">
    <source>
        <dbReference type="PIRNR" id="PIRNR000077"/>
    </source>
</evidence>
<gene>
    <name evidence="9" type="ORF">GSM42_03020</name>
</gene>
<evidence type="ECO:0000256" key="3">
    <source>
        <dbReference type="ARBA" id="ARBA00022982"/>
    </source>
</evidence>
<proteinExistence type="inferred from homology"/>
<dbReference type="GO" id="GO:0005829">
    <property type="term" value="C:cytosol"/>
    <property type="evidence" value="ECO:0007669"/>
    <property type="project" value="TreeGrafter"/>
</dbReference>
<dbReference type="EMBL" id="WUUL01000002">
    <property type="protein sequence ID" value="MXQ52717.1"/>
    <property type="molecule type" value="Genomic_DNA"/>
</dbReference>
<dbReference type="SUPFAM" id="SSF52833">
    <property type="entry name" value="Thioredoxin-like"/>
    <property type="match status" value="1"/>
</dbReference>
<protein>
    <recommendedName>
        <fullName evidence="6">Thioredoxin</fullName>
    </recommendedName>
</protein>
<organism evidence="9 10">
    <name type="scientific">Shimazuella alba</name>
    <dbReference type="NCBI Taxonomy" id="2690964"/>
    <lineage>
        <taxon>Bacteria</taxon>
        <taxon>Bacillati</taxon>
        <taxon>Bacillota</taxon>
        <taxon>Bacilli</taxon>
        <taxon>Bacillales</taxon>
        <taxon>Thermoactinomycetaceae</taxon>
        <taxon>Shimazuella</taxon>
    </lineage>
</organism>
<evidence type="ECO:0000256" key="2">
    <source>
        <dbReference type="ARBA" id="ARBA00022448"/>
    </source>
</evidence>
<feature type="domain" description="Thioredoxin" evidence="8">
    <location>
        <begin position="1"/>
        <end position="104"/>
    </location>
</feature>
<dbReference type="InterPro" id="IPR005746">
    <property type="entry name" value="Thioredoxin"/>
</dbReference>
<evidence type="ECO:0000256" key="7">
    <source>
        <dbReference type="PIRSR" id="PIRSR000077-4"/>
    </source>
</evidence>
<dbReference type="PANTHER" id="PTHR45663:SF6">
    <property type="entry name" value="THIOREDOXIN-LIKE PROTEIN YDBP"/>
    <property type="match status" value="1"/>
</dbReference>
<dbReference type="Pfam" id="PF00085">
    <property type="entry name" value="Thioredoxin"/>
    <property type="match status" value="1"/>
</dbReference>
<dbReference type="CDD" id="cd02947">
    <property type="entry name" value="TRX_family"/>
    <property type="match status" value="1"/>
</dbReference>
<dbReference type="PANTHER" id="PTHR45663">
    <property type="entry name" value="GEO12009P1"/>
    <property type="match status" value="1"/>
</dbReference>
<dbReference type="PROSITE" id="PS51354">
    <property type="entry name" value="GLUTAREDOXIN_2"/>
    <property type="match status" value="1"/>
</dbReference>
<reference evidence="9 10" key="1">
    <citation type="submission" date="2019-12" db="EMBL/GenBank/DDBJ databases">
        <title>Whole-genome analyses of novel actinobacteria.</title>
        <authorList>
            <person name="Sahin N."/>
            <person name="Saygin H."/>
        </authorList>
    </citation>
    <scope>NUCLEOTIDE SEQUENCE [LARGE SCALE GENOMIC DNA]</scope>
    <source>
        <strain evidence="9 10">KC615</strain>
    </source>
</reference>
<name>A0A6I4VMM9_9BACL</name>
<comment type="caution">
    <text evidence="9">The sequence shown here is derived from an EMBL/GenBank/DDBJ whole genome shotgun (WGS) entry which is preliminary data.</text>
</comment>
<evidence type="ECO:0000256" key="5">
    <source>
        <dbReference type="ARBA" id="ARBA00023284"/>
    </source>
</evidence>
<keyword evidence="2" id="KW-0813">Transport</keyword>
<dbReference type="InterPro" id="IPR036249">
    <property type="entry name" value="Thioredoxin-like_sf"/>
</dbReference>
<dbReference type="Proteomes" id="UP000430692">
    <property type="component" value="Unassembled WGS sequence"/>
</dbReference>
<dbReference type="AlphaFoldDB" id="A0A6I4VMM9"/>
<dbReference type="RefSeq" id="WP_160799871.1">
    <property type="nucleotide sequence ID" value="NZ_WUUL01000002.1"/>
</dbReference>
<dbReference type="PROSITE" id="PS51352">
    <property type="entry name" value="THIOREDOXIN_2"/>
    <property type="match status" value="1"/>
</dbReference>
<keyword evidence="4 7" id="KW-1015">Disulfide bond</keyword>
<dbReference type="PRINTS" id="PR00421">
    <property type="entry name" value="THIOREDOXIN"/>
</dbReference>
<feature type="disulfide bond" description="Redox-active" evidence="7">
    <location>
        <begin position="27"/>
        <end position="30"/>
    </location>
</feature>
<dbReference type="GO" id="GO:0045454">
    <property type="term" value="P:cell redox homeostasis"/>
    <property type="evidence" value="ECO:0007669"/>
    <property type="project" value="TreeGrafter"/>
</dbReference>
<comment type="similarity">
    <text evidence="1 6">Belongs to the thioredoxin family.</text>
</comment>
<keyword evidence="3" id="KW-0249">Electron transport</keyword>
<evidence type="ECO:0000256" key="1">
    <source>
        <dbReference type="ARBA" id="ARBA00008987"/>
    </source>
</evidence>
<dbReference type="Gene3D" id="3.40.30.10">
    <property type="entry name" value="Glutaredoxin"/>
    <property type="match status" value="1"/>
</dbReference>
<dbReference type="PIRSF" id="PIRSF000077">
    <property type="entry name" value="Thioredoxin"/>
    <property type="match status" value="1"/>
</dbReference>
<dbReference type="GO" id="GO:0015035">
    <property type="term" value="F:protein-disulfide reductase activity"/>
    <property type="evidence" value="ECO:0007669"/>
    <property type="project" value="InterPro"/>
</dbReference>
<evidence type="ECO:0000256" key="4">
    <source>
        <dbReference type="ARBA" id="ARBA00023157"/>
    </source>
</evidence>
<keyword evidence="10" id="KW-1185">Reference proteome</keyword>
<sequence length="104" mass="11807">MEMLNEKSFASFTSSGKKVVEFTTTWCGDCKRIAPDMPEITQSFADSFQFAEIDADDEQAVAEQYNVKGIPTFIVFEEGKEVGRLPSRFAKTKEQVMEFLESMK</sequence>
<dbReference type="InterPro" id="IPR013766">
    <property type="entry name" value="Thioredoxin_domain"/>
</dbReference>
<evidence type="ECO:0000259" key="8">
    <source>
        <dbReference type="PROSITE" id="PS51352"/>
    </source>
</evidence>
<keyword evidence="5 7" id="KW-0676">Redox-active center</keyword>
<accession>A0A6I4VMM9</accession>
<evidence type="ECO:0000313" key="10">
    <source>
        <dbReference type="Proteomes" id="UP000430692"/>
    </source>
</evidence>
<evidence type="ECO:0000313" key="9">
    <source>
        <dbReference type="EMBL" id="MXQ52717.1"/>
    </source>
</evidence>